<keyword evidence="1" id="KW-0472">Membrane</keyword>
<gene>
    <name evidence="2" type="ORF">J2751_001130</name>
</gene>
<evidence type="ECO:0000256" key="1">
    <source>
        <dbReference type="SAM" id="Phobius"/>
    </source>
</evidence>
<dbReference type="AlphaFoldDB" id="A0A8T4GGD8"/>
<protein>
    <submittedName>
        <fullName evidence="2">Uncharacterized protein</fullName>
    </submittedName>
</protein>
<accession>A0A8T4GGD8</accession>
<dbReference type="RefSeq" id="WP_209483998.1">
    <property type="nucleotide sequence ID" value="NZ_JAGGKQ010000005.1"/>
</dbReference>
<feature type="transmembrane region" description="Helical" evidence="1">
    <location>
        <begin position="12"/>
        <end position="34"/>
    </location>
</feature>
<evidence type="ECO:0000313" key="3">
    <source>
        <dbReference type="Proteomes" id="UP000823588"/>
    </source>
</evidence>
<keyword evidence="1" id="KW-1133">Transmembrane helix</keyword>
<dbReference type="EMBL" id="JAGGKQ010000005">
    <property type="protein sequence ID" value="MBP1922125.1"/>
    <property type="molecule type" value="Genomic_DNA"/>
</dbReference>
<comment type="caution">
    <text evidence="2">The sequence shown here is derived from an EMBL/GenBank/DDBJ whole genome shotgun (WGS) entry which is preliminary data.</text>
</comment>
<sequence length="75" mass="7568">MRDVSDRSPFVDLGLAATFLFGGAAGVAVGGWLLALPFGGTDSSPLAIYLELAGPASLVWLAVAIVALLRGRAPA</sequence>
<feature type="transmembrane region" description="Helical" evidence="1">
    <location>
        <begin position="46"/>
        <end position="69"/>
    </location>
</feature>
<keyword evidence="1" id="KW-0812">Transmembrane</keyword>
<name>A0A8T4GGD8_9EURY</name>
<keyword evidence="3" id="KW-1185">Reference proteome</keyword>
<dbReference type="Proteomes" id="UP000823588">
    <property type="component" value="Unassembled WGS sequence"/>
</dbReference>
<organism evidence="2 3">
    <name type="scientific">Halorubrum alkaliphilum</name>
    <dbReference type="NCBI Taxonomy" id="261290"/>
    <lineage>
        <taxon>Archaea</taxon>
        <taxon>Methanobacteriati</taxon>
        <taxon>Methanobacteriota</taxon>
        <taxon>Stenosarchaea group</taxon>
        <taxon>Halobacteria</taxon>
        <taxon>Halobacteriales</taxon>
        <taxon>Haloferacaceae</taxon>
        <taxon>Halorubrum</taxon>
    </lineage>
</organism>
<reference evidence="2" key="1">
    <citation type="submission" date="2021-03" db="EMBL/GenBank/DDBJ databases">
        <title>Genomic Encyclopedia of Type Strains, Phase IV (KMG-IV): sequencing the most valuable type-strain genomes for metagenomic binning, comparative biology and taxonomic classification.</title>
        <authorList>
            <person name="Goeker M."/>
        </authorList>
    </citation>
    <scope>NUCLEOTIDE SEQUENCE</scope>
    <source>
        <strain evidence="2">DSM 23564</strain>
    </source>
</reference>
<evidence type="ECO:0000313" key="2">
    <source>
        <dbReference type="EMBL" id="MBP1922125.1"/>
    </source>
</evidence>
<proteinExistence type="predicted"/>